<evidence type="ECO:0000256" key="4">
    <source>
        <dbReference type="ARBA" id="ARBA00022825"/>
    </source>
</evidence>
<dbReference type="PROSITE" id="PS00138">
    <property type="entry name" value="SUBTILASE_SER"/>
    <property type="match status" value="1"/>
</dbReference>
<keyword evidence="4 5" id="KW-0720">Serine protease</keyword>
<dbReference type="PANTHER" id="PTHR43806:SF65">
    <property type="entry name" value="SERINE PROTEASE APRX"/>
    <property type="match status" value="1"/>
</dbReference>
<evidence type="ECO:0000256" key="1">
    <source>
        <dbReference type="ARBA" id="ARBA00011073"/>
    </source>
</evidence>
<accession>A0ABR7GCR3</accession>
<dbReference type="InterPro" id="IPR050131">
    <property type="entry name" value="Peptidase_S8_subtilisin-like"/>
</dbReference>
<dbReference type="EMBL" id="JACOPG010000001">
    <property type="protein sequence ID" value="MBC5685232.1"/>
    <property type="molecule type" value="Genomic_DNA"/>
</dbReference>
<evidence type="ECO:0000256" key="2">
    <source>
        <dbReference type="ARBA" id="ARBA00022670"/>
    </source>
</evidence>
<keyword evidence="9" id="KW-1185">Reference proteome</keyword>
<dbReference type="InterPro" id="IPR036852">
    <property type="entry name" value="Peptidase_S8/S53_dom_sf"/>
</dbReference>
<dbReference type="InterPro" id="IPR023828">
    <property type="entry name" value="Peptidase_S8_Ser-AS"/>
</dbReference>
<dbReference type="PRINTS" id="PR00723">
    <property type="entry name" value="SUBTILISIN"/>
</dbReference>
<evidence type="ECO:0000313" key="9">
    <source>
        <dbReference type="Proteomes" id="UP000643810"/>
    </source>
</evidence>
<evidence type="ECO:0000259" key="7">
    <source>
        <dbReference type="Pfam" id="PF00082"/>
    </source>
</evidence>
<evidence type="ECO:0000256" key="3">
    <source>
        <dbReference type="ARBA" id="ARBA00022801"/>
    </source>
</evidence>
<name>A0ABR7GCR3_9FIRM</name>
<reference evidence="8 9" key="1">
    <citation type="submission" date="2020-08" db="EMBL/GenBank/DDBJ databases">
        <title>Genome public.</title>
        <authorList>
            <person name="Liu C."/>
            <person name="Sun Q."/>
        </authorList>
    </citation>
    <scope>NUCLEOTIDE SEQUENCE [LARGE SCALE GENOMIC DNA]</scope>
    <source>
        <strain evidence="8 9">NSJ-9</strain>
    </source>
</reference>
<dbReference type="InterPro" id="IPR000209">
    <property type="entry name" value="Peptidase_S8/S53_dom"/>
</dbReference>
<protein>
    <submittedName>
        <fullName evidence="8">S8 family peptidase</fullName>
    </submittedName>
</protein>
<keyword evidence="3 5" id="KW-0378">Hydrolase</keyword>
<dbReference type="SUPFAM" id="SSF52743">
    <property type="entry name" value="Subtilisin-like"/>
    <property type="match status" value="1"/>
</dbReference>
<dbReference type="PANTHER" id="PTHR43806">
    <property type="entry name" value="PEPTIDASE S8"/>
    <property type="match status" value="1"/>
</dbReference>
<dbReference type="RefSeq" id="WP_186853634.1">
    <property type="nucleotide sequence ID" value="NZ_JACOPG010000001.1"/>
</dbReference>
<evidence type="ECO:0000256" key="6">
    <source>
        <dbReference type="RuleBase" id="RU003355"/>
    </source>
</evidence>
<feature type="active site" description="Charge relay system" evidence="5">
    <location>
        <position position="62"/>
    </location>
</feature>
<dbReference type="PROSITE" id="PS51892">
    <property type="entry name" value="SUBTILASE"/>
    <property type="match status" value="1"/>
</dbReference>
<feature type="active site" description="Charge relay system" evidence="5">
    <location>
        <position position="237"/>
    </location>
</feature>
<organism evidence="8 9">
    <name type="scientific">Roseburia lenta</name>
    <dbReference type="NCBI Taxonomy" id="2763061"/>
    <lineage>
        <taxon>Bacteria</taxon>
        <taxon>Bacillati</taxon>
        <taxon>Bacillota</taxon>
        <taxon>Clostridia</taxon>
        <taxon>Lachnospirales</taxon>
        <taxon>Lachnospiraceae</taxon>
        <taxon>Roseburia</taxon>
    </lineage>
</organism>
<gene>
    <name evidence="8" type="ORF">H8R94_01155</name>
</gene>
<feature type="active site" description="Charge relay system" evidence="5">
    <location>
        <position position="30"/>
    </location>
</feature>
<dbReference type="Pfam" id="PF00082">
    <property type="entry name" value="Peptidase_S8"/>
    <property type="match status" value="1"/>
</dbReference>
<comment type="caution">
    <text evidence="8">The sequence shown here is derived from an EMBL/GenBank/DDBJ whole genome shotgun (WGS) entry which is preliminary data.</text>
</comment>
<dbReference type="InterPro" id="IPR023827">
    <property type="entry name" value="Peptidase_S8_Asp-AS"/>
</dbReference>
<comment type="similarity">
    <text evidence="1 5 6">Belongs to the peptidase S8 family.</text>
</comment>
<evidence type="ECO:0000313" key="8">
    <source>
        <dbReference type="EMBL" id="MBC5685232.1"/>
    </source>
</evidence>
<dbReference type="PROSITE" id="PS00136">
    <property type="entry name" value="SUBTILASE_ASP"/>
    <property type="match status" value="1"/>
</dbReference>
<keyword evidence="2 5" id="KW-0645">Protease</keyword>
<dbReference type="InterPro" id="IPR015500">
    <property type="entry name" value="Peptidase_S8_subtilisin-rel"/>
</dbReference>
<dbReference type="Proteomes" id="UP000643810">
    <property type="component" value="Unassembled WGS sequence"/>
</dbReference>
<evidence type="ECO:0000256" key="5">
    <source>
        <dbReference type="PROSITE-ProRule" id="PRU01240"/>
    </source>
</evidence>
<dbReference type="CDD" id="cd07487">
    <property type="entry name" value="Peptidases_S8_1"/>
    <property type="match status" value="1"/>
</dbReference>
<proteinExistence type="inferred from homology"/>
<dbReference type="Gene3D" id="3.40.50.200">
    <property type="entry name" value="Peptidase S8/S53 domain"/>
    <property type="match status" value="1"/>
</dbReference>
<feature type="domain" description="Peptidase S8/S53" evidence="7">
    <location>
        <begin position="24"/>
        <end position="271"/>
    </location>
</feature>
<sequence>MNQVRHWIGFEENMDRLGDREQPVGVCILDSGVEAHPDFGKRIVLFRDFVEERQGLYDDYGHGTHIAGISSGSGLRSKGRYRGIAAHSNLIIGKVLNHQGDGRIEDFIAAIYWCMQMQEKFHIRILNISVGLIKSVAKDWQRDLLGAVEAAWDKGIVTVCAAGNNGPGKGSVTIPGTQPKVITVGSADYRQGTFSPSDYSGRGPTADCVKKPEIYAPGSNITSCSKQGWYVKKTGTSMSVPVVTGAIALLLQQEPYLSPVDVKLRLYERAKRGHMDGGGNWGTIYLPTLLDTKQ</sequence>